<dbReference type="AlphaFoldDB" id="A0A6A5VCJ8"/>
<accession>A0A6A5VCJ8</accession>
<evidence type="ECO:0000259" key="1">
    <source>
        <dbReference type="Pfam" id="PF24809"/>
    </source>
</evidence>
<gene>
    <name evidence="2" type="ORF">BU23DRAFT_648299</name>
</gene>
<dbReference type="Pfam" id="PF24809">
    <property type="entry name" value="DUF7708"/>
    <property type="match status" value="1"/>
</dbReference>
<name>A0A6A5VCJ8_9PLEO</name>
<keyword evidence="3" id="KW-1185">Reference proteome</keyword>
<evidence type="ECO:0000313" key="3">
    <source>
        <dbReference type="Proteomes" id="UP000800036"/>
    </source>
</evidence>
<proteinExistence type="predicted"/>
<feature type="domain" description="DUF7708" evidence="1">
    <location>
        <begin position="13"/>
        <end position="96"/>
    </location>
</feature>
<dbReference type="Proteomes" id="UP000800036">
    <property type="component" value="Unassembled WGS sequence"/>
</dbReference>
<dbReference type="EMBL" id="ML976696">
    <property type="protein sequence ID" value="KAF1970957.1"/>
    <property type="molecule type" value="Genomic_DNA"/>
</dbReference>
<protein>
    <recommendedName>
        <fullName evidence="1">DUF7708 domain-containing protein</fullName>
    </recommendedName>
</protein>
<sequence length="451" mass="51229">MNGAPGAGGDGDAAYGALSLFLVVAVNKARTEELIDTEIHTLHQEYCRIKMVNKTHSTDRMKEHTAAVYRLGIEFLYTATRYYLMSTYRRWWHHLMDISLNEVNPSVETYDDLWTKTFNMKHPALFDVEKRLYANECFGAWCETDELNLIILWGATDYPPQTDLSWLSPSATDVVRNVDKIFPKNPPLLLRHFCQLEYSCGGKQTSGDTVVKSLIFQLLGDHLSESLFRDNGKYAQVKHDIELIKEMEVDGPTEIIIKLFKVLENLLKSMEVEKVLIVIDRVDAIEEYLETFTNPLLRLMATDDCKVKVMLASGIRCSLDGSRIKRHLGAQGFKIMEINQGDLRGTHCATRDESMIREYWPVNSMRFGAEILHNWAGWVEEACLLVGKCYLMFLGDAWGTHLVISVVGKPSPAPGLSFSLCSRSSATVSFPTSPNERIYKDVVFGRLHRKV</sequence>
<evidence type="ECO:0000313" key="2">
    <source>
        <dbReference type="EMBL" id="KAF1970957.1"/>
    </source>
</evidence>
<dbReference type="OrthoDB" id="5389929at2759"/>
<reference evidence="2" key="1">
    <citation type="journal article" date="2020" name="Stud. Mycol.">
        <title>101 Dothideomycetes genomes: a test case for predicting lifestyles and emergence of pathogens.</title>
        <authorList>
            <person name="Haridas S."/>
            <person name="Albert R."/>
            <person name="Binder M."/>
            <person name="Bloem J."/>
            <person name="Labutti K."/>
            <person name="Salamov A."/>
            <person name="Andreopoulos B."/>
            <person name="Baker S."/>
            <person name="Barry K."/>
            <person name="Bills G."/>
            <person name="Bluhm B."/>
            <person name="Cannon C."/>
            <person name="Castanera R."/>
            <person name="Culley D."/>
            <person name="Daum C."/>
            <person name="Ezra D."/>
            <person name="Gonzalez J."/>
            <person name="Henrissat B."/>
            <person name="Kuo A."/>
            <person name="Liang C."/>
            <person name="Lipzen A."/>
            <person name="Lutzoni F."/>
            <person name="Magnuson J."/>
            <person name="Mondo S."/>
            <person name="Nolan M."/>
            <person name="Ohm R."/>
            <person name="Pangilinan J."/>
            <person name="Park H.-J."/>
            <person name="Ramirez L."/>
            <person name="Alfaro M."/>
            <person name="Sun H."/>
            <person name="Tritt A."/>
            <person name="Yoshinaga Y."/>
            <person name="Zwiers L.-H."/>
            <person name="Turgeon B."/>
            <person name="Goodwin S."/>
            <person name="Spatafora J."/>
            <person name="Crous P."/>
            <person name="Grigoriev I."/>
        </authorList>
    </citation>
    <scope>NUCLEOTIDE SEQUENCE</scope>
    <source>
        <strain evidence="2">CBS 107.79</strain>
    </source>
</reference>
<dbReference type="InterPro" id="IPR056125">
    <property type="entry name" value="DUF7708"/>
</dbReference>
<organism evidence="2 3">
    <name type="scientific">Bimuria novae-zelandiae CBS 107.79</name>
    <dbReference type="NCBI Taxonomy" id="1447943"/>
    <lineage>
        <taxon>Eukaryota</taxon>
        <taxon>Fungi</taxon>
        <taxon>Dikarya</taxon>
        <taxon>Ascomycota</taxon>
        <taxon>Pezizomycotina</taxon>
        <taxon>Dothideomycetes</taxon>
        <taxon>Pleosporomycetidae</taxon>
        <taxon>Pleosporales</taxon>
        <taxon>Massarineae</taxon>
        <taxon>Didymosphaeriaceae</taxon>
        <taxon>Bimuria</taxon>
    </lineage>
</organism>